<dbReference type="Pfam" id="PF06890">
    <property type="entry name" value="Phage_Mu_Gp45"/>
    <property type="match status" value="1"/>
</dbReference>
<dbReference type="AlphaFoldDB" id="A0A9Q3W991"/>
<dbReference type="Proteomes" id="UP001107961">
    <property type="component" value="Unassembled WGS sequence"/>
</dbReference>
<name>A0A9Q3W991_9GAMM</name>
<evidence type="ECO:0000259" key="2">
    <source>
        <dbReference type="Pfam" id="PF06890"/>
    </source>
</evidence>
<keyword evidence="4" id="KW-1185">Reference proteome</keyword>
<feature type="region of interest" description="Disordered" evidence="1">
    <location>
        <begin position="171"/>
        <end position="191"/>
    </location>
</feature>
<evidence type="ECO:0000313" key="4">
    <source>
        <dbReference type="Proteomes" id="UP001107961"/>
    </source>
</evidence>
<reference evidence="3" key="1">
    <citation type="submission" date="2022-01" db="EMBL/GenBank/DDBJ databases">
        <authorList>
            <person name="Karlyshev A.V."/>
            <person name="Jaspars M."/>
        </authorList>
    </citation>
    <scope>NUCLEOTIDE SEQUENCE</scope>
    <source>
        <strain evidence="3">AGSA3-2</strain>
    </source>
</reference>
<dbReference type="RefSeq" id="WP_233926041.1">
    <property type="nucleotide sequence ID" value="NZ_JAJVKT010000022.1"/>
</dbReference>
<dbReference type="InterPro" id="IPR013046">
    <property type="entry name" value="GpV/Gp45"/>
</dbReference>
<feature type="domain" description="Bacteriophage Mu Gp45 N-terminal" evidence="2">
    <location>
        <begin position="14"/>
        <end position="79"/>
    </location>
</feature>
<evidence type="ECO:0000313" key="3">
    <source>
        <dbReference type="EMBL" id="MCE7510252.1"/>
    </source>
</evidence>
<dbReference type="InterPro" id="IPR014462">
    <property type="entry name" value="Phage_Mu_Gp45"/>
</dbReference>
<feature type="compositionally biased region" description="Gly residues" evidence="1">
    <location>
        <begin position="182"/>
        <end position="191"/>
    </location>
</feature>
<accession>A0A9Q3W991</accession>
<sequence length="191" mass="19923">MRVPDLIRRLASAGRLLRVDDSPQVQVVQVELLAGEVRNLQRLQDYGITSVPLPGAEGVAVSLNGQRGRTVMLKVDDRRYRPVDLEPGDTCLYTHEGTVVHLQKGQRVLVEGATQVTVKSAGIVLDGPVQCTQTLNVAGLITGQAGLTITGAAQINGATLSEAGNLTTAAGTSVDGHLHNESGGGTTSAPI</sequence>
<dbReference type="NCBIfam" id="TIGR01644">
    <property type="entry name" value="phage_P2_V"/>
    <property type="match status" value="1"/>
</dbReference>
<dbReference type="EMBL" id="JAJVKT010000022">
    <property type="protein sequence ID" value="MCE7510252.1"/>
    <property type="molecule type" value="Genomic_DNA"/>
</dbReference>
<dbReference type="InterPro" id="IPR053861">
    <property type="entry name" value="Phage_Mu_Gp45_N"/>
</dbReference>
<gene>
    <name evidence="3" type="ORF">LZG35_16555</name>
</gene>
<organism evidence="3 4">
    <name type="scientific">Alloalcanivorax xenomutans</name>
    <dbReference type="NCBI Taxonomy" id="1094342"/>
    <lineage>
        <taxon>Bacteria</taxon>
        <taxon>Pseudomonadati</taxon>
        <taxon>Pseudomonadota</taxon>
        <taxon>Gammaproteobacteria</taxon>
        <taxon>Oceanospirillales</taxon>
        <taxon>Alcanivoracaceae</taxon>
        <taxon>Alloalcanivorax</taxon>
    </lineage>
</organism>
<evidence type="ECO:0000256" key="1">
    <source>
        <dbReference type="SAM" id="MobiDB-lite"/>
    </source>
</evidence>
<proteinExistence type="predicted"/>
<protein>
    <submittedName>
        <fullName evidence="3">Phage baseplate assembly protein V</fullName>
    </submittedName>
</protein>
<comment type="caution">
    <text evidence="3">The sequence shown here is derived from an EMBL/GenBank/DDBJ whole genome shotgun (WGS) entry which is preliminary data.</text>
</comment>
<dbReference type="PIRSF" id="PIRSF012337">
    <property type="entry name" value="gp45"/>
    <property type="match status" value="1"/>
</dbReference>